<comment type="caution">
    <text evidence="3">The sequence shown here is derived from an EMBL/GenBank/DDBJ whole genome shotgun (WGS) entry which is preliminary data.</text>
</comment>
<feature type="region of interest" description="Disordered" evidence="1">
    <location>
        <begin position="158"/>
        <end position="202"/>
    </location>
</feature>
<reference evidence="3" key="1">
    <citation type="submission" date="2021-01" db="EMBL/GenBank/DDBJ databases">
        <authorList>
            <consortium name="Genoscope - CEA"/>
            <person name="William W."/>
        </authorList>
    </citation>
    <scope>NUCLEOTIDE SEQUENCE</scope>
</reference>
<dbReference type="AlphaFoldDB" id="A0A8S1JT60"/>
<evidence type="ECO:0000256" key="1">
    <source>
        <dbReference type="SAM" id="MobiDB-lite"/>
    </source>
</evidence>
<evidence type="ECO:0000313" key="3">
    <source>
        <dbReference type="EMBL" id="CAD8043336.1"/>
    </source>
</evidence>
<dbReference type="PROSITE" id="PS50021">
    <property type="entry name" value="CH"/>
    <property type="match status" value="3"/>
</dbReference>
<protein>
    <recommendedName>
        <fullName evidence="2">Calponin-homology (CH) domain-containing protein</fullName>
    </recommendedName>
</protein>
<accession>A0A8S1JT60</accession>
<proteinExistence type="predicted"/>
<dbReference type="Pfam" id="PF00307">
    <property type="entry name" value="CH"/>
    <property type="match status" value="1"/>
</dbReference>
<keyword evidence="4" id="KW-1185">Reference proteome</keyword>
<gene>
    <name evidence="3" type="ORF">PPRIM_AZ9-3.1.T0040560</name>
</gene>
<feature type="region of interest" description="Disordered" evidence="1">
    <location>
        <begin position="511"/>
        <end position="547"/>
    </location>
</feature>
<dbReference type="Proteomes" id="UP000688137">
    <property type="component" value="Unassembled WGS sequence"/>
</dbReference>
<dbReference type="InterPro" id="IPR001715">
    <property type="entry name" value="CH_dom"/>
</dbReference>
<feature type="compositionally biased region" description="Low complexity" evidence="1">
    <location>
        <begin position="415"/>
        <end position="449"/>
    </location>
</feature>
<dbReference type="EMBL" id="CAJJDM010000001">
    <property type="protein sequence ID" value="CAD8043336.1"/>
    <property type="molecule type" value="Genomic_DNA"/>
</dbReference>
<feature type="domain" description="Calponin-homology (CH)" evidence="2">
    <location>
        <begin position="839"/>
        <end position="945"/>
    </location>
</feature>
<evidence type="ECO:0000313" key="4">
    <source>
        <dbReference type="Proteomes" id="UP000688137"/>
    </source>
</evidence>
<evidence type="ECO:0000259" key="2">
    <source>
        <dbReference type="PROSITE" id="PS50021"/>
    </source>
</evidence>
<sequence>MEQEIIDWANTFENTKSIDDLKTGVALCQIISKELFQDKRQCELKIRVINCTKQDYQSCIRNLTFALSLLEESQQISVKHLTGQMLYQNPLKIFQILQQFYRSKSVSSASSKPPKAPQKQDDPLFYVDENLVQPNQSIQITSNEEIIANKYKMIKPNSPYQETNNYQQRSQTHQTEYAETSNRSKPQNQSNDSISNLTPIKSNKESYNQKLKNELQVLENQIVKEQQNLQQKQKRENKSKHSQESYSQHEQVNQDYIYNQQQQQQQLQQQQQQQQQQSQQQNSITIEQKQQLIEWLKQIRLIKSNAQGLENKLPKICKNGVIFFDLINRLTGRDEVLKGALRNPKSIREIRHNYRRVLEYLKQLERMSYKYLNQEQQLVDGDEETFWGLMHDIKVYYTNCGNVAIANHSQSVDTTLRQTQKQQPIQQNTQSFQQHSQSKLQQQITLSQKKQQHKQSFADTQLEITIDQPQQSKSVKPSTANRSPVGPYSRIHNMKQEYDSVNRSLNSLMKKSNIGSQNGTPVNQSLQHSRNFSSSKQQQKARSTSMSKNCVTREMELYVQTYFKQKGLYNNDNLFTDPIRNGNYILQLLEQPITNNNFKSILEVEFNVDSALQATKAIVDAGNLPAWIGKINKSSIMQLDKSAMGLYWWLLKQQTKKIEPITNSFTLPYRQEEIDQLKLITLHFAREYTSTIQNFNDLIFQCQTGILLCQVETEIFQQKITPIYTKPIGEKQCIANIRKALDYLKGKPIGQRFVWSEKLIYEGDQLIILGLFEDLRRYFDGLPQRQGDSYFEDGPYLKKSIVQSKGISKIGNLIQQEPFSLIQKESSFAQPQQVSKKLIFDDPPQFEWLNNFGFKINWNNDILEEFKDGIIICSIVQKLENIQFKGLQYKPNTNAGCLVNIRKAFSVLKDKLDMPLELVIEQEKLLKGDKEYIIKLLTAFKNIYKNKLKSK</sequence>
<organism evidence="3 4">
    <name type="scientific">Paramecium primaurelia</name>
    <dbReference type="NCBI Taxonomy" id="5886"/>
    <lineage>
        <taxon>Eukaryota</taxon>
        <taxon>Sar</taxon>
        <taxon>Alveolata</taxon>
        <taxon>Ciliophora</taxon>
        <taxon>Intramacronucleata</taxon>
        <taxon>Oligohymenophorea</taxon>
        <taxon>Peniculida</taxon>
        <taxon>Parameciidae</taxon>
        <taxon>Paramecium</taxon>
    </lineage>
</organism>
<feature type="region of interest" description="Disordered" evidence="1">
    <location>
        <begin position="415"/>
        <end position="489"/>
    </location>
</feature>
<feature type="region of interest" description="Disordered" evidence="1">
    <location>
        <begin position="227"/>
        <end position="249"/>
    </location>
</feature>
<feature type="domain" description="Calponin-homology (CH)" evidence="2">
    <location>
        <begin position="286"/>
        <end position="398"/>
    </location>
</feature>
<dbReference type="OMA" id="SMSKNCV"/>
<feature type="compositionally biased region" description="Basic and acidic residues" evidence="1">
    <location>
        <begin position="233"/>
        <end position="243"/>
    </location>
</feature>
<feature type="domain" description="Calponin-homology (CH)" evidence="2">
    <location>
        <begin position="670"/>
        <end position="780"/>
    </location>
</feature>
<name>A0A8S1JT60_PARPR</name>
<feature type="compositionally biased region" description="Polar residues" evidence="1">
    <location>
        <begin position="454"/>
        <end position="482"/>
    </location>
</feature>